<dbReference type="EMBL" id="JAWRVE010000033">
    <property type="protein sequence ID" value="KAL1871360.1"/>
    <property type="molecule type" value="Genomic_DNA"/>
</dbReference>
<evidence type="ECO:0000313" key="3">
    <source>
        <dbReference type="Proteomes" id="UP001583177"/>
    </source>
</evidence>
<sequence length="336" mass="37807">MFPHEDIEEVNHQGYCSYTLCVGRDAIIQFRPTVHKLDTRVTAAAKDIYGSLAPQTILLDVLNVPKPLPCDKAGRSSHQQPVDEAIVIDDSFYKSHTSLHVYSMARIPGLSVTELRASGAQSSLSKAALRRQRENILGRFAKFIVIGWKSSRRASDPTVSRLCGRVGPSIRWRLQEMHVHLPQRFQPAVKNILERLDGIESLPWVLTHGDVLPANMMVQEPQDATEEVVLTGFLDWAEAEYLPFGVGLYGLEALLGESGRDSRFSYYPEAEELRKYFWLRLEAEIPGLLLKSESDNFRGTVEAAHSLGVLLWHGIAFDNGRLDRVVDEEKIEDAEE</sequence>
<dbReference type="Pfam" id="PF01636">
    <property type="entry name" value="APH"/>
    <property type="match status" value="1"/>
</dbReference>
<organism evidence="2 3">
    <name type="scientific">Diaporthe australafricana</name>
    <dbReference type="NCBI Taxonomy" id="127596"/>
    <lineage>
        <taxon>Eukaryota</taxon>
        <taxon>Fungi</taxon>
        <taxon>Dikarya</taxon>
        <taxon>Ascomycota</taxon>
        <taxon>Pezizomycotina</taxon>
        <taxon>Sordariomycetes</taxon>
        <taxon>Sordariomycetidae</taxon>
        <taxon>Diaporthales</taxon>
        <taxon>Diaporthaceae</taxon>
        <taxon>Diaporthe</taxon>
    </lineage>
</organism>
<dbReference type="Proteomes" id="UP001583177">
    <property type="component" value="Unassembled WGS sequence"/>
</dbReference>
<reference evidence="2 3" key="1">
    <citation type="journal article" date="2024" name="IMA Fungus">
        <title>IMA Genome - F19 : A genome assembly and annotation guide to empower mycologists, including annotated draft genome sequences of Ceratocystis pirilliformis, Diaporthe australafricana, Fusarium ophioides, Paecilomyces lecythidis, and Sporothrix stenoceras.</title>
        <authorList>
            <person name="Aylward J."/>
            <person name="Wilson A.M."/>
            <person name="Visagie C.M."/>
            <person name="Spraker J."/>
            <person name="Barnes I."/>
            <person name="Buitendag C."/>
            <person name="Ceriani C."/>
            <person name="Del Mar Angel L."/>
            <person name="du Plessis D."/>
            <person name="Fuchs T."/>
            <person name="Gasser K."/>
            <person name="Kramer D."/>
            <person name="Li W."/>
            <person name="Munsamy K."/>
            <person name="Piso A."/>
            <person name="Price J.L."/>
            <person name="Sonnekus B."/>
            <person name="Thomas C."/>
            <person name="van der Nest A."/>
            <person name="van Dijk A."/>
            <person name="van Heerden A."/>
            <person name="van Vuuren N."/>
            <person name="Yilmaz N."/>
            <person name="Duong T.A."/>
            <person name="van der Merwe N.A."/>
            <person name="Wingfield M.J."/>
            <person name="Wingfield B.D."/>
        </authorList>
    </citation>
    <scope>NUCLEOTIDE SEQUENCE [LARGE SCALE GENOMIC DNA]</scope>
    <source>
        <strain evidence="2 3">CMW 18300</strain>
    </source>
</reference>
<dbReference type="InterPro" id="IPR002575">
    <property type="entry name" value="Aminoglycoside_PTrfase"/>
</dbReference>
<feature type="domain" description="Aminoglycoside phosphotransferase" evidence="1">
    <location>
        <begin position="171"/>
        <end position="241"/>
    </location>
</feature>
<protein>
    <recommendedName>
        <fullName evidence="1">Aminoglycoside phosphotransferase domain-containing protein</fullName>
    </recommendedName>
</protein>
<dbReference type="InterPro" id="IPR011009">
    <property type="entry name" value="Kinase-like_dom_sf"/>
</dbReference>
<name>A0ABR3X625_9PEZI</name>
<evidence type="ECO:0000259" key="1">
    <source>
        <dbReference type="Pfam" id="PF01636"/>
    </source>
</evidence>
<accession>A0ABR3X625</accession>
<evidence type="ECO:0000313" key="2">
    <source>
        <dbReference type="EMBL" id="KAL1871360.1"/>
    </source>
</evidence>
<gene>
    <name evidence="2" type="ORF">Daus18300_004726</name>
</gene>
<dbReference type="SUPFAM" id="SSF56112">
    <property type="entry name" value="Protein kinase-like (PK-like)"/>
    <property type="match status" value="1"/>
</dbReference>
<comment type="caution">
    <text evidence="2">The sequence shown here is derived from an EMBL/GenBank/DDBJ whole genome shotgun (WGS) entry which is preliminary data.</text>
</comment>
<keyword evidence="3" id="KW-1185">Reference proteome</keyword>
<proteinExistence type="predicted"/>